<evidence type="ECO:0000256" key="5">
    <source>
        <dbReference type="ARBA" id="ARBA00023014"/>
    </source>
</evidence>
<dbReference type="GO" id="GO:0046872">
    <property type="term" value="F:metal ion binding"/>
    <property type="evidence" value="ECO:0007669"/>
    <property type="project" value="UniProtKB-KW"/>
</dbReference>
<protein>
    <submittedName>
        <fullName evidence="7">Molybdenum cofactor biosynthesis protein A</fullName>
    </submittedName>
</protein>
<keyword evidence="2" id="KW-0949">S-adenosyl-L-methionine</keyword>
<sequence>MTLLYPIGKSLYVNITNLCCCKCVFCVRDITDSVGGSDSLWLDHEPTMDELKAELEKFDLDDYEEVVFCGYGEPLMRINEVVEFATYIKSKKDIKIRINTNGLADLIHKKKTAVMLKDVIDAVSISLNAPNKEVYLEVTQPAFGIKSFDAMLSFAKDCKTCLKEVCFSVVDEISEEEIIKSQELADSLGIPLRVRVKNG</sequence>
<dbReference type="GO" id="GO:0051539">
    <property type="term" value="F:4 iron, 4 sulfur cluster binding"/>
    <property type="evidence" value="ECO:0007669"/>
    <property type="project" value="UniProtKB-KW"/>
</dbReference>
<evidence type="ECO:0000256" key="2">
    <source>
        <dbReference type="ARBA" id="ARBA00022691"/>
    </source>
</evidence>
<dbReference type="SFLD" id="SFLDS00029">
    <property type="entry name" value="Radical_SAM"/>
    <property type="match status" value="1"/>
</dbReference>
<evidence type="ECO:0000313" key="7">
    <source>
        <dbReference type="EMBL" id="VYT84791.1"/>
    </source>
</evidence>
<dbReference type="PROSITE" id="PS51918">
    <property type="entry name" value="RADICAL_SAM"/>
    <property type="match status" value="1"/>
</dbReference>
<dbReference type="InterPro" id="IPR058240">
    <property type="entry name" value="rSAM_sf"/>
</dbReference>
<keyword evidence="3" id="KW-0479">Metal-binding</keyword>
<name>A0A6N2ZZA8_9FIRM</name>
<dbReference type="Pfam" id="PF04055">
    <property type="entry name" value="Radical_SAM"/>
    <property type="match status" value="1"/>
</dbReference>
<feature type="domain" description="Radical SAM core" evidence="6">
    <location>
        <begin position="5"/>
        <end position="199"/>
    </location>
</feature>
<dbReference type="SFLD" id="SFLDG01111">
    <property type="entry name" value="Uncharacterised_Radical_SAM_Su"/>
    <property type="match status" value="1"/>
</dbReference>
<dbReference type="RefSeq" id="WP_024038355.1">
    <property type="nucleotide sequence ID" value="NZ_CACRUE010000013.1"/>
</dbReference>
<evidence type="ECO:0000256" key="1">
    <source>
        <dbReference type="ARBA" id="ARBA00022485"/>
    </source>
</evidence>
<dbReference type="NCBIfam" id="TIGR04100">
    <property type="entry name" value="rSAM_pair_X"/>
    <property type="match status" value="1"/>
</dbReference>
<dbReference type="Gene3D" id="3.20.20.70">
    <property type="entry name" value="Aldolase class I"/>
    <property type="match status" value="1"/>
</dbReference>
<evidence type="ECO:0000256" key="4">
    <source>
        <dbReference type="ARBA" id="ARBA00023004"/>
    </source>
</evidence>
<keyword evidence="1" id="KW-0004">4Fe-4S</keyword>
<dbReference type="InterPro" id="IPR023821">
    <property type="entry name" value="rSAM_TatD-assoc"/>
</dbReference>
<dbReference type="InterPro" id="IPR023822">
    <property type="entry name" value="rSAM_TatD-assoc_bac"/>
</dbReference>
<dbReference type="NCBIfam" id="TIGR04038">
    <property type="entry name" value="tatD_link_rSAM"/>
    <property type="match status" value="1"/>
</dbReference>
<dbReference type="AlphaFoldDB" id="A0A6N2ZZA8"/>
<evidence type="ECO:0000256" key="3">
    <source>
        <dbReference type="ARBA" id="ARBA00022723"/>
    </source>
</evidence>
<evidence type="ECO:0000259" key="6">
    <source>
        <dbReference type="PROSITE" id="PS51918"/>
    </source>
</evidence>
<accession>A0A6N2ZZA8</accession>
<reference evidence="7" key="1">
    <citation type="submission" date="2019-11" db="EMBL/GenBank/DDBJ databases">
        <authorList>
            <person name="Feng L."/>
        </authorList>
    </citation>
    <scope>NUCLEOTIDE SEQUENCE</scope>
    <source>
        <strain evidence="7">IbartlettiiLFYP30</strain>
    </source>
</reference>
<organism evidence="7">
    <name type="scientific">Intestinibacter bartlettii</name>
    <dbReference type="NCBI Taxonomy" id="261299"/>
    <lineage>
        <taxon>Bacteria</taxon>
        <taxon>Bacillati</taxon>
        <taxon>Bacillota</taxon>
        <taxon>Clostridia</taxon>
        <taxon>Peptostreptococcales</taxon>
        <taxon>Peptostreptococcaceae</taxon>
        <taxon>Intestinibacter</taxon>
    </lineage>
</organism>
<dbReference type="InterPro" id="IPR013785">
    <property type="entry name" value="Aldolase_TIM"/>
</dbReference>
<dbReference type="PANTHER" id="PTHR42836">
    <property type="entry name" value="7-CARBOXY-7-DEAZAGUANINE SYNTHASE"/>
    <property type="match status" value="1"/>
</dbReference>
<dbReference type="GO" id="GO:0003824">
    <property type="term" value="F:catalytic activity"/>
    <property type="evidence" value="ECO:0007669"/>
    <property type="project" value="InterPro"/>
</dbReference>
<dbReference type="SUPFAM" id="SSF102114">
    <property type="entry name" value="Radical SAM enzymes"/>
    <property type="match status" value="1"/>
</dbReference>
<dbReference type="InterPro" id="IPR007197">
    <property type="entry name" value="rSAM"/>
</dbReference>
<dbReference type="EMBL" id="CACRUE010000013">
    <property type="protein sequence ID" value="VYT84791.1"/>
    <property type="molecule type" value="Genomic_DNA"/>
</dbReference>
<proteinExistence type="predicted"/>
<keyword evidence="5" id="KW-0411">Iron-sulfur</keyword>
<keyword evidence="4" id="KW-0408">Iron</keyword>
<dbReference type="PANTHER" id="PTHR42836:SF1">
    <property type="entry name" value="7-CARBOXY-7-DEAZAGUANINE SYNTHASE"/>
    <property type="match status" value="1"/>
</dbReference>
<dbReference type="CDD" id="cd01335">
    <property type="entry name" value="Radical_SAM"/>
    <property type="match status" value="1"/>
</dbReference>
<gene>
    <name evidence="7" type="ORF">IBLFYP30_01129</name>
</gene>